<keyword evidence="1" id="KW-0539">Nucleus</keyword>
<dbReference type="InterPro" id="IPR052957">
    <property type="entry name" value="Auxin_embryo_med"/>
</dbReference>
<accession>A0A9Q1QTV0</accession>
<dbReference type="InterPro" id="IPR058210">
    <property type="entry name" value="SACS/Nov_dom"/>
</dbReference>
<gene>
    <name evidence="4" type="ORF">Cgig2_008245</name>
</gene>
<dbReference type="Pfam" id="PF25794">
    <property type="entry name" value="SACS"/>
    <property type="match status" value="1"/>
</dbReference>
<dbReference type="Proteomes" id="UP001153076">
    <property type="component" value="Unassembled WGS sequence"/>
</dbReference>
<evidence type="ECO:0000259" key="3">
    <source>
        <dbReference type="PROSITE" id="PS50118"/>
    </source>
</evidence>
<feature type="DNA-binding region" description="HMG box" evidence="1">
    <location>
        <begin position="1793"/>
        <end position="1870"/>
    </location>
</feature>
<organism evidence="4 5">
    <name type="scientific">Carnegiea gigantea</name>
    <dbReference type="NCBI Taxonomy" id="171969"/>
    <lineage>
        <taxon>Eukaryota</taxon>
        <taxon>Viridiplantae</taxon>
        <taxon>Streptophyta</taxon>
        <taxon>Embryophyta</taxon>
        <taxon>Tracheophyta</taxon>
        <taxon>Spermatophyta</taxon>
        <taxon>Magnoliopsida</taxon>
        <taxon>eudicotyledons</taxon>
        <taxon>Gunneridae</taxon>
        <taxon>Pentapetalae</taxon>
        <taxon>Caryophyllales</taxon>
        <taxon>Cactineae</taxon>
        <taxon>Cactaceae</taxon>
        <taxon>Cactoideae</taxon>
        <taxon>Echinocereeae</taxon>
        <taxon>Carnegiea</taxon>
    </lineage>
</organism>
<name>A0A9Q1QTV0_9CARY</name>
<dbReference type="PANTHER" id="PTHR32387">
    <property type="entry name" value="WU:FJ29H11"/>
    <property type="match status" value="1"/>
</dbReference>
<keyword evidence="5" id="KW-1185">Reference proteome</keyword>
<sequence length="1902" mass="214162">MGKQQSPKKLSHGNSSESEAKEHIEALRKKKFSIGAKKPNPLTQDLHHAVTCLSAELYTKDVHFLMELIQNAEDNEYEANVEPTLEFALTTQDITGCGAPMTLLVFNNEVGFMRQNMESICSVGRSTKKGKKRKGFIGEKGIGFKSVFLVSKHPHIVSNGYKVKFSEEPDKNCGIGYIVPEWISDESFITRIQGVYGSGILPTTTIVLPLKDDKVDPVKEELSGLHPELLLFLSKLRRLYVHKNSVGTEKRNSVTAISIASETNHVAVRDKQADSRVVHLSVKENLDAPEEKCQYYIWRQTFPVKPGATVSGRTDVEEWIVSLAFPFGKRLKRGTSSVGVFAFLPTSMVTNFPFVIQADFILASSRETIVLDSRWNRGILECIPYAFMNAFTCCVKEGSPLFTFAQAFEFLPAKPSPFSELNEVREVIQRNLIDALIMPCETFSSEVSFCKPTSAVRILPRFRELLFKMKEAGISLAAMSRMKNSLVHSSLDQDKYRSSMEFLGVHFIPGWYEKCITVCDLVSQSSDDLYVDVLHFVFCNRAEFTIKHMPLIKFINEAGKVKLSTIAETHGGQKVVFAEDAVLHAWMQKCNILFGCPNNMFVLPKSIQAALRRHPKGLIVSSWLQSYGIRPYSAAEYASQVCDYVSHKAEPKLVLSFTHFLYRSRQKKFLTDSDVFSILKSIPIIDGSGCVKVQRTETLVPAGGSKWAKLLGPLNPFLEANYVDIGEVYAAYGQFAGEHTTDPVLLNFLMVNTGARDLPEISPPNLPLQVASSQMTSEQAFLLLDWVRFHRTRGSKIPERFIESIRIGKWMKAKAGVDCPSCCTIPDEIGKSILELVKDVVLSFSIVDEDFYGDLIHSYRDELKFLGVRCGINDVQDIVKDLFIRLASFLLSRKTAVSLLLFIGFLKERKMLDEKWLNTISLGRWMLTYKGYVAAPRDTVFPQSDSEAEALLKVTSLHVIDDKFYGGKLHSFLDELKLLGIKSESEVYALAVRNLAFPDNPASLTPSCGLFLLNCLRNEESPVTSFVEKVESTPWLKTNLGFKCPSEAILYGADWGCLLRITKVPVIDEDFYGNEIRSYIDQLKAVGVGVEMENVLKIVVKELKSHLSSRVTPEHLIALLNCMSEMRGRGSSLLDDICKCLQDEEILKTRHGYRKPREAILFNSKWASISLFVDLPLVDDSYYGIKIYGFREEMKLLGALSSLEEGAIFVSRGLSGPIESALLTAESTLSLLVCLKILMANGDDHPCLGAFIENMSRSELLMTSSGYRLPQNSLLFQSAWAQMLELTDAPFISDTFYGTDMSAFLSQLKVIGVKVDLMEVCNVLSASLPLLAETSRIRRIYQFLKEVQWKPNSSGTVDLQIWIPVKEESEEGQWVNSSHCVLHLKEHYFAPVLYPLDAYYEKELLPFFSASYGVEEFPSMHHYLQIWSLWETMEAKELSDAECSFFWGYMLKNWNSETENVLTKAIAKVPATSPDKGILLASRESVFVPDNLWLKKMFMNLGDFPLFVWFPKTSAISCVPAVKFCEVYYALGVRKLSDCVRCSVSIMQPSGQQDKVDLKGKLIVKGLIEIVLGFLACKIHMPVKERHEAAKSLVSLSVFDKDENIQVSYQLYLTADRYIKAEAVKFVHWDKKSQRLFVDWSFSENPRASAEFVNFFAVEIAEGLLPHERPAVVNDLRNLIQTGFLLEFQEDAVQFLLTRENIEVPLEDDEFLSATLNVAYGKHGAGPAKRPSAEGASFSPLTPEASQSAKRRRLAEIVSTGKGGKLKAKSTYADKMSSQKKIAAKDTSDPIKPKRPLSAFFIFMEEFREQYKLEHPHMTAVAAVSMSYHLCTTVFADTGMMMLIIQEKARLIQLAEIRKAEYKKEMEAYHRKIVEAENMRVKEEPQSDVNDEENEVSSSEED</sequence>
<dbReference type="PANTHER" id="PTHR32387:SF11">
    <property type="entry name" value="PROTEIN NO VEIN C-TERMINAL DOMAIN-CONTAINING PROTEIN"/>
    <property type="match status" value="1"/>
</dbReference>
<feature type="compositionally biased region" description="Basic and acidic residues" evidence="2">
    <location>
        <begin position="1876"/>
        <end position="1885"/>
    </location>
</feature>
<dbReference type="Pfam" id="PF00505">
    <property type="entry name" value="HMG_box"/>
    <property type="match status" value="1"/>
</dbReference>
<dbReference type="Gene3D" id="3.30.565.10">
    <property type="entry name" value="Histidine kinase-like ATPase, C-terminal domain"/>
    <property type="match status" value="1"/>
</dbReference>
<comment type="caution">
    <text evidence="4">The sequence shown here is derived from an EMBL/GenBank/DDBJ whole genome shotgun (WGS) entry which is preliminary data.</text>
</comment>
<feature type="region of interest" description="Disordered" evidence="2">
    <location>
        <begin position="1876"/>
        <end position="1902"/>
    </location>
</feature>
<evidence type="ECO:0000313" key="4">
    <source>
        <dbReference type="EMBL" id="KAJ8453361.1"/>
    </source>
</evidence>
<evidence type="ECO:0000313" key="5">
    <source>
        <dbReference type="Proteomes" id="UP001153076"/>
    </source>
</evidence>
<dbReference type="GO" id="GO:0003677">
    <property type="term" value="F:DNA binding"/>
    <property type="evidence" value="ECO:0007669"/>
    <property type="project" value="UniProtKB-UniRule"/>
</dbReference>
<feature type="region of interest" description="Disordered" evidence="2">
    <location>
        <begin position="1"/>
        <end position="23"/>
    </location>
</feature>
<dbReference type="SUPFAM" id="SSF47095">
    <property type="entry name" value="HMG-box"/>
    <property type="match status" value="1"/>
</dbReference>
<protein>
    <recommendedName>
        <fullName evidence="3">HMG box domain-containing protein</fullName>
    </recommendedName>
</protein>
<dbReference type="InterPro" id="IPR036890">
    <property type="entry name" value="HATPase_C_sf"/>
</dbReference>
<feature type="domain" description="HMG box" evidence="3">
    <location>
        <begin position="1793"/>
        <end position="1870"/>
    </location>
</feature>
<feature type="compositionally biased region" description="Acidic residues" evidence="2">
    <location>
        <begin position="1889"/>
        <end position="1902"/>
    </location>
</feature>
<dbReference type="PROSITE" id="PS50118">
    <property type="entry name" value="HMG_BOX_2"/>
    <property type="match status" value="1"/>
</dbReference>
<dbReference type="Gene3D" id="1.10.30.10">
    <property type="entry name" value="High mobility group box domain"/>
    <property type="match status" value="1"/>
</dbReference>
<keyword evidence="1" id="KW-0238">DNA-binding</keyword>
<reference evidence="4" key="1">
    <citation type="submission" date="2022-04" db="EMBL/GenBank/DDBJ databases">
        <title>Carnegiea gigantea Genome sequencing and assembly v2.</title>
        <authorList>
            <person name="Copetti D."/>
            <person name="Sanderson M.J."/>
            <person name="Burquez A."/>
            <person name="Wojciechowski M.F."/>
        </authorList>
    </citation>
    <scope>NUCLEOTIDE SEQUENCE</scope>
    <source>
        <strain evidence="4">SGP5-SGP5p</strain>
        <tissue evidence="4">Aerial part</tissue>
    </source>
</reference>
<dbReference type="OrthoDB" id="1262810at2759"/>
<dbReference type="SMART" id="SM00398">
    <property type="entry name" value="HMG"/>
    <property type="match status" value="1"/>
</dbReference>
<dbReference type="GO" id="GO:0005634">
    <property type="term" value="C:nucleus"/>
    <property type="evidence" value="ECO:0007669"/>
    <property type="project" value="UniProtKB-UniRule"/>
</dbReference>
<dbReference type="NCBIfam" id="NF047352">
    <property type="entry name" value="P_loop_sacsin"/>
    <property type="match status" value="1"/>
</dbReference>
<dbReference type="InterPro" id="IPR009071">
    <property type="entry name" value="HMG_box_dom"/>
</dbReference>
<evidence type="ECO:0000256" key="1">
    <source>
        <dbReference type="PROSITE-ProRule" id="PRU00267"/>
    </source>
</evidence>
<feature type="region of interest" description="Disordered" evidence="2">
    <location>
        <begin position="1723"/>
        <end position="1752"/>
    </location>
</feature>
<dbReference type="EMBL" id="JAKOGI010000001">
    <property type="protein sequence ID" value="KAJ8453361.1"/>
    <property type="molecule type" value="Genomic_DNA"/>
</dbReference>
<feature type="compositionally biased region" description="Polar residues" evidence="2">
    <location>
        <begin position="1"/>
        <end position="17"/>
    </location>
</feature>
<dbReference type="InterPro" id="IPR036910">
    <property type="entry name" value="HMG_box_dom_sf"/>
</dbReference>
<dbReference type="SUPFAM" id="SSF55874">
    <property type="entry name" value="ATPase domain of HSP90 chaperone/DNA topoisomerase II/histidine kinase"/>
    <property type="match status" value="1"/>
</dbReference>
<evidence type="ECO:0000256" key="2">
    <source>
        <dbReference type="SAM" id="MobiDB-lite"/>
    </source>
</evidence>
<proteinExistence type="predicted"/>